<feature type="domain" description="HTH tetR-type" evidence="7">
    <location>
        <begin position="48"/>
        <end position="108"/>
    </location>
</feature>
<evidence type="ECO:0000256" key="3">
    <source>
        <dbReference type="ARBA" id="ARBA00023125"/>
    </source>
</evidence>
<organism evidence="8 9">
    <name type="scientific">Nocardioides kribbensis</name>
    <dbReference type="NCBI Taxonomy" id="305517"/>
    <lineage>
        <taxon>Bacteria</taxon>
        <taxon>Bacillati</taxon>
        <taxon>Actinomycetota</taxon>
        <taxon>Actinomycetes</taxon>
        <taxon>Propionibacteriales</taxon>
        <taxon>Nocardioidaceae</taxon>
        <taxon>Nocardioides</taxon>
    </lineage>
</organism>
<feature type="compositionally biased region" description="Basic residues" evidence="6">
    <location>
        <begin position="33"/>
        <end position="45"/>
    </location>
</feature>
<dbReference type="Gene3D" id="1.10.10.60">
    <property type="entry name" value="Homeodomain-like"/>
    <property type="match status" value="1"/>
</dbReference>
<sequence>MSDDRTPPLSSGAGDPPPADPPAAADPDDSGIGRRRAAARGRKKGGYSLRRTEIINAAAQVFKTRGYQRTSLADIAEAVGTERASLYYYVSSKEELLDEVVTDVVKANLVIAEGIRDSDQPAPAKLRELITSLMVSYAENYPFLYVYLQENLAHVAEARREWAEEMRKVNRRWEEAVTAIVIQGVEEGTLRPVTDPRVMAYGLIGMVSWTNRWFNPERSAVDAVTIGESYASMLLDGVEVR</sequence>
<accession>A0ABV1P3A6</accession>
<keyword evidence="3 5" id="KW-0238">DNA-binding</keyword>
<dbReference type="PRINTS" id="PR00455">
    <property type="entry name" value="HTHTETR"/>
</dbReference>
<evidence type="ECO:0000259" key="7">
    <source>
        <dbReference type="PROSITE" id="PS50977"/>
    </source>
</evidence>
<name>A0ABV1P3A6_9ACTN</name>
<evidence type="ECO:0000313" key="9">
    <source>
        <dbReference type="Proteomes" id="UP001482520"/>
    </source>
</evidence>
<evidence type="ECO:0000313" key="8">
    <source>
        <dbReference type="EMBL" id="MEQ7849240.1"/>
    </source>
</evidence>
<protein>
    <submittedName>
        <fullName evidence="8">TetR/AcrR family transcriptional regulator</fullName>
    </submittedName>
</protein>
<dbReference type="PROSITE" id="PS50977">
    <property type="entry name" value="HTH_TETR_2"/>
    <property type="match status" value="1"/>
</dbReference>
<dbReference type="Pfam" id="PF00440">
    <property type="entry name" value="TetR_N"/>
    <property type="match status" value="1"/>
</dbReference>
<dbReference type="SUPFAM" id="SSF46689">
    <property type="entry name" value="Homeodomain-like"/>
    <property type="match status" value="1"/>
</dbReference>
<keyword evidence="9" id="KW-1185">Reference proteome</keyword>
<dbReference type="InterPro" id="IPR009057">
    <property type="entry name" value="Homeodomain-like_sf"/>
</dbReference>
<dbReference type="Proteomes" id="UP001482520">
    <property type="component" value="Unassembled WGS sequence"/>
</dbReference>
<feature type="region of interest" description="Disordered" evidence="6">
    <location>
        <begin position="1"/>
        <end position="45"/>
    </location>
</feature>
<keyword evidence="1" id="KW-0678">Repressor</keyword>
<dbReference type="Pfam" id="PF17932">
    <property type="entry name" value="TetR_C_24"/>
    <property type="match status" value="1"/>
</dbReference>
<evidence type="ECO:0000256" key="6">
    <source>
        <dbReference type="SAM" id="MobiDB-lite"/>
    </source>
</evidence>
<dbReference type="EMBL" id="JBEGDP010000032">
    <property type="protein sequence ID" value="MEQ7849240.1"/>
    <property type="molecule type" value="Genomic_DNA"/>
</dbReference>
<dbReference type="PANTHER" id="PTHR30055:SF175">
    <property type="entry name" value="HTH-TYPE TRANSCRIPTIONAL REPRESSOR KSTR2"/>
    <property type="match status" value="1"/>
</dbReference>
<proteinExistence type="predicted"/>
<gene>
    <name evidence="8" type="ORF">V6R90_18340</name>
</gene>
<evidence type="ECO:0000256" key="4">
    <source>
        <dbReference type="ARBA" id="ARBA00023163"/>
    </source>
</evidence>
<evidence type="ECO:0000256" key="5">
    <source>
        <dbReference type="PROSITE-ProRule" id="PRU00335"/>
    </source>
</evidence>
<evidence type="ECO:0000256" key="2">
    <source>
        <dbReference type="ARBA" id="ARBA00023015"/>
    </source>
</evidence>
<comment type="caution">
    <text evidence="8">The sequence shown here is derived from an EMBL/GenBank/DDBJ whole genome shotgun (WGS) entry which is preliminary data.</text>
</comment>
<keyword evidence="4" id="KW-0804">Transcription</keyword>
<dbReference type="InterPro" id="IPR050109">
    <property type="entry name" value="HTH-type_TetR-like_transc_reg"/>
</dbReference>
<evidence type="ECO:0000256" key="1">
    <source>
        <dbReference type="ARBA" id="ARBA00022491"/>
    </source>
</evidence>
<reference evidence="8 9" key="1">
    <citation type="submission" date="2024-02" db="EMBL/GenBank/DDBJ databases">
        <title>Full genome sequence of Nocardioides kribbensis.</title>
        <authorList>
            <person name="Poletto B.L."/>
            <person name="Silva G."/>
            <person name="Galante D."/>
            <person name="Campos K.R."/>
            <person name="Santos M.B.N."/>
            <person name="Sacchi C.T."/>
        </authorList>
    </citation>
    <scope>NUCLEOTIDE SEQUENCE [LARGE SCALE GENOMIC DNA]</scope>
    <source>
        <strain evidence="8 9">O4R</strain>
    </source>
</reference>
<dbReference type="InterPro" id="IPR001647">
    <property type="entry name" value="HTH_TetR"/>
</dbReference>
<dbReference type="PANTHER" id="PTHR30055">
    <property type="entry name" value="HTH-TYPE TRANSCRIPTIONAL REGULATOR RUTR"/>
    <property type="match status" value="1"/>
</dbReference>
<dbReference type="InterPro" id="IPR036271">
    <property type="entry name" value="Tet_transcr_reg_TetR-rel_C_sf"/>
</dbReference>
<keyword evidence="2" id="KW-0805">Transcription regulation</keyword>
<dbReference type="Gene3D" id="1.10.357.10">
    <property type="entry name" value="Tetracycline Repressor, domain 2"/>
    <property type="match status" value="1"/>
</dbReference>
<dbReference type="RefSeq" id="WP_349805534.1">
    <property type="nucleotide sequence ID" value="NZ_JBEGDP010000032.1"/>
</dbReference>
<dbReference type="SUPFAM" id="SSF48498">
    <property type="entry name" value="Tetracyclin repressor-like, C-terminal domain"/>
    <property type="match status" value="1"/>
</dbReference>
<dbReference type="InterPro" id="IPR041490">
    <property type="entry name" value="KstR2_TetR_C"/>
</dbReference>
<feature type="DNA-binding region" description="H-T-H motif" evidence="5">
    <location>
        <begin position="71"/>
        <end position="90"/>
    </location>
</feature>